<dbReference type="PANTHER" id="PTHR43986:SF10">
    <property type="entry name" value="ELONGATION FACTOR EEF-1B GAMMA SUBUNIT, PUTATIVE (AFU_ORTHOLOGUE AFUA_1G17120)-RELATED"/>
    <property type="match status" value="1"/>
</dbReference>
<protein>
    <recommendedName>
        <fullName evidence="2">GST N-terminal domain-containing protein</fullName>
    </recommendedName>
</protein>
<dbReference type="Pfam" id="PF06500">
    <property type="entry name" value="FrsA-like"/>
    <property type="match status" value="1"/>
</dbReference>
<dbReference type="Gene3D" id="3.40.50.1820">
    <property type="entry name" value="alpha/beta hydrolase"/>
    <property type="match status" value="1"/>
</dbReference>
<dbReference type="PROSITE" id="PS50404">
    <property type="entry name" value="GST_NTER"/>
    <property type="match status" value="1"/>
</dbReference>
<dbReference type="PANTHER" id="PTHR43986">
    <property type="entry name" value="ELONGATION FACTOR 1-GAMMA"/>
    <property type="match status" value="1"/>
</dbReference>
<dbReference type="Pfam" id="PF02798">
    <property type="entry name" value="GST_N"/>
    <property type="match status" value="1"/>
</dbReference>
<evidence type="ECO:0000313" key="4">
    <source>
        <dbReference type="Proteomes" id="UP000226431"/>
    </source>
</evidence>
<dbReference type="Gene3D" id="1.20.1440.110">
    <property type="entry name" value="acylaminoacyl peptidase"/>
    <property type="match status" value="1"/>
</dbReference>
<dbReference type="OrthoDB" id="249703at2759"/>
<accession>A0A2C5ZF22</accession>
<gene>
    <name evidence="3" type="ORF">CDD80_7077</name>
</gene>
<dbReference type="GO" id="GO:0005634">
    <property type="term" value="C:nucleus"/>
    <property type="evidence" value="ECO:0007669"/>
    <property type="project" value="TreeGrafter"/>
</dbReference>
<dbReference type="GO" id="GO:0006414">
    <property type="term" value="P:translational elongation"/>
    <property type="evidence" value="ECO:0007669"/>
    <property type="project" value="TreeGrafter"/>
</dbReference>
<sequence>MRQVFSSALFDFEFLRVLGAAPYHGAEVGECLEAASWIKDGDAEGWYRAWLDMGRRALALGEEAQARNDRTAACWAYLRASNYFRASEFFLHCTPDDDRILASAQESVDAFDKGWVLLDATVRSVIIPIGQHQKLPGRLYLPAAHQRLGADKLPVILQTGGFDSTQEELYYYGAAGALPRGYAVLSFDGPGQGLPLRRDKLRMRHDWEIITTKVIDYLARELAPEHGLDMNRLAIYGASLGGYLALRGAADARIKACVSVDGPYDLFQVAHSRMPAWFINGWLSGWLSDGFFNVIVDVLAATNFQLRWEFGHSKWVFGVDSPAQVMRAMQRFSLDDGKTQYLSRLRCPTLVTGPADSFYFTPAQNAEKIFDGLSQLGPTEKELWIGRGKSCGGLQAKIGSLALLHHKILAAAKLNGLELEIADYQHNITNHTPDFLAKFPVGKAPVFEGSDGLCLSESDAIAQYVAQSGPRASQLLGHNASSSAQIRQWISFTDSELTPHVLHLVLWRVGLGVFNAEVETRALAGDYWC</sequence>
<evidence type="ECO:0000256" key="1">
    <source>
        <dbReference type="ARBA" id="ARBA00007409"/>
    </source>
</evidence>
<comment type="caution">
    <text evidence="3">The sequence shown here is derived from an EMBL/GenBank/DDBJ whole genome shotgun (WGS) entry which is preliminary data.</text>
</comment>
<dbReference type="Gene3D" id="1.20.1050.10">
    <property type="match status" value="1"/>
</dbReference>
<dbReference type="GO" id="GO:0005737">
    <property type="term" value="C:cytoplasm"/>
    <property type="evidence" value="ECO:0007669"/>
    <property type="project" value="TreeGrafter"/>
</dbReference>
<dbReference type="InterPro" id="IPR050802">
    <property type="entry name" value="EF-GSTs"/>
</dbReference>
<evidence type="ECO:0000259" key="2">
    <source>
        <dbReference type="PROSITE" id="PS50404"/>
    </source>
</evidence>
<dbReference type="CDD" id="cd03044">
    <property type="entry name" value="GST_N_EF1Bgamma"/>
    <property type="match status" value="1"/>
</dbReference>
<dbReference type="InterPro" id="IPR036249">
    <property type="entry name" value="Thioredoxin-like_sf"/>
</dbReference>
<keyword evidence="4" id="KW-1185">Reference proteome</keyword>
<dbReference type="AlphaFoldDB" id="A0A2C5ZF22"/>
<dbReference type="EMBL" id="NJES01000084">
    <property type="protein sequence ID" value="PHH78322.1"/>
    <property type="molecule type" value="Genomic_DNA"/>
</dbReference>
<reference evidence="3 4" key="1">
    <citation type="submission" date="2017-06" db="EMBL/GenBank/DDBJ databases">
        <title>Ant-infecting Ophiocordyceps genomes reveal a high diversity of potential behavioral manipulation genes and a possible major role for enterotoxins.</title>
        <authorList>
            <person name="De Bekker C."/>
            <person name="Evans H.C."/>
            <person name="Brachmann A."/>
            <person name="Hughes D.P."/>
        </authorList>
    </citation>
    <scope>NUCLEOTIDE SEQUENCE [LARGE SCALE GENOMIC DNA]</scope>
    <source>
        <strain evidence="3 4">Map16</strain>
    </source>
</reference>
<name>A0A2C5ZF22_9HYPO</name>
<feature type="domain" description="GST N-terminal" evidence="2">
    <location>
        <begin position="392"/>
        <end position="473"/>
    </location>
</feature>
<evidence type="ECO:0000313" key="3">
    <source>
        <dbReference type="EMBL" id="PHH78322.1"/>
    </source>
</evidence>
<organism evidence="3 4">
    <name type="scientific">Ophiocordyceps camponoti-rufipedis</name>
    <dbReference type="NCBI Taxonomy" id="2004952"/>
    <lineage>
        <taxon>Eukaryota</taxon>
        <taxon>Fungi</taxon>
        <taxon>Dikarya</taxon>
        <taxon>Ascomycota</taxon>
        <taxon>Pezizomycotina</taxon>
        <taxon>Sordariomycetes</taxon>
        <taxon>Hypocreomycetidae</taxon>
        <taxon>Hypocreales</taxon>
        <taxon>Ophiocordycipitaceae</taxon>
        <taxon>Ophiocordyceps</taxon>
    </lineage>
</organism>
<dbReference type="STRING" id="2004952.A0A2C5ZF22"/>
<dbReference type="InterPro" id="IPR010520">
    <property type="entry name" value="FrsA-like"/>
</dbReference>
<dbReference type="InterPro" id="IPR029058">
    <property type="entry name" value="AB_hydrolase_fold"/>
</dbReference>
<dbReference type="Proteomes" id="UP000226431">
    <property type="component" value="Unassembled WGS sequence"/>
</dbReference>
<dbReference type="InterPro" id="IPR004045">
    <property type="entry name" value="Glutathione_S-Trfase_N"/>
</dbReference>
<dbReference type="SUPFAM" id="SSF53474">
    <property type="entry name" value="alpha/beta-Hydrolases"/>
    <property type="match status" value="1"/>
</dbReference>
<proteinExistence type="inferred from homology"/>
<dbReference type="SUPFAM" id="SSF52833">
    <property type="entry name" value="Thioredoxin-like"/>
    <property type="match status" value="1"/>
</dbReference>
<dbReference type="Gene3D" id="3.40.30.10">
    <property type="entry name" value="Glutaredoxin"/>
    <property type="match status" value="1"/>
</dbReference>
<comment type="similarity">
    <text evidence="1">Belongs to the GST superfamily.</text>
</comment>